<dbReference type="Gene3D" id="2.130.10.30">
    <property type="entry name" value="Regulator of chromosome condensation 1/beta-lactamase-inhibitor protein II"/>
    <property type="match status" value="2"/>
</dbReference>
<accession>A0A812QZ91</accession>
<feature type="repeat" description="RCC1" evidence="3">
    <location>
        <begin position="454"/>
        <end position="492"/>
    </location>
</feature>
<feature type="compositionally biased region" description="Polar residues" evidence="4">
    <location>
        <begin position="26"/>
        <end position="40"/>
    </location>
</feature>
<dbReference type="InterPro" id="IPR009091">
    <property type="entry name" value="RCC1/BLIP-II"/>
</dbReference>
<name>A0A812QZ91_9DINO</name>
<dbReference type="InterPro" id="IPR058923">
    <property type="entry name" value="RCC1-like_dom"/>
</dbReference>
<feature type="region of interest" description="Disordered" evidence="4">
    <location>
        <begin position="1"/>
        <end position="87"/>
    </location>
</feature>
<comment type="caution">
    <text evidence="6">The sequence shown here is derived from an EMBL/GenBank/DDBJ whole genome shotgun (WGS) entry which is preliminary data.</text>
</comment>
<feature type="compositionally biased region" description="Basic and acidic residues" evidence="4">
    <location>
        <begin position="241"/>
        <end position="258"/>
    </location>
</feature>
<evidence type="ECO:0000256" key="4">
    <source>
        <dbReference type="SAM" id="MobiDB-lite"/>
    </source>
</evidence>
<evidence type="ECO:0000256" key="1">
    <source>
        <dbReference type="ARBA" id="ARBA00022658"/>
    </source>
</evidence>
<feature type="compositionally biased region" description="Basic and acidic residues" evidence="4">
    <location>
        <begin position="198"/>
        <end position="207"/>
    </location>
</feature>
<reference evidence="6" key="1">
    <citation type="submission" date="2021-02" db="EMBL/GenBank/DDBJ databases">
        <authorList>
            <person name="Dougan E. K."/>
            <person name="Rhodes N."/>
            <person name="Thang M."/>
            <person name="Chan C."/>
        </authorList>
    </citation>
    <scope>NUCLEOTIDE SEQUENCE</scope>
</reference>
<dbReference type="EMBL" id="CAJNDS010002285">
    <property type="protein sequence ID" value="CAE7411125.1"/>
    <property type="molecule type" value="Genomic_DNA"/>
</dbReference>
<dbReference type="AlphaFoldDB" id="A0A812QZ91"/>
<dbReference type="Pfam" id="PF25390">
    <property type="entry name" value="WD40_RLD"/>
    <property type="match status" value="1"/>
</dbReference>
<dbReference type="PROSITE" id="PS50012">
    <property type="entry name" value="RCC1_3"/>
    <property type="match status" value="4"/>
</dbReference>
<keyword evidence="7" id="KW-1185">Reference proteome</keyword>
<dbReference type="InterPro" id="IPR000408">
    <property type="entry name" value="Reg_chr_condens"/>
</dbReference>
<gene>
    <name evidence="6" type="primary">RPGR</name>
    <name evidence="6" type="ORF">SNAT2548_LOCUS22362</name>
</gene>
<feature type="repeat" description="RCC1" evidence="3">
    <location>
        <begin position="493"/>
        <end position="531"/>
    </location>
</feature>
<dbReference type="GO" id="GO:0005085">
    <property type="term" value="F:guanyl-nucleotide exchange factor activity"/>
    <property type="evidence" value="ECO:0007669"/>
    <property type="project" value="TreeGrafter"/>
</dbReference>
<dbReference type="OrthoDB" id="10256179at2759"/>
<dbReference type="SUPFAM" id="SSF50985">
    <property type="entry name" value="RCC1/BLIP-II"/>
    <property type="match status" value="1"/>
</dbReference>
<feature type="region of interest" description="Disordered" evidence="4">
    <location>
        <begin position="180"/>
        <end position="258"/>
    </location>
</feature>
<protein>
    <submittedName>
        <fullName evidence="6">RPGR protein</fullName>
    </submittedName>
</protein>
<dbReference type="GO" id="GO:0005737">
    <property type="term" value="C:cytoplasm"/>
    <property type="evidence" value="ECO:0007669"/>
    <property type="project" value="TreeGrafter"/>
</dbReference>
<feature type="repeat" description="RCC1" evidence="3">
    <location>
        <begin position="532"/>
        <end position="570"/>
    </location>
</feature>
<feature type="repeat" description="RCC1" evidence="3">
    <location>
        <begin position="571"/>
        <end position="609"/>
    </location>
</feature>
<evidence type="ECO:0000313" key="6">
    <source>
        <dbReference type="EMBL" id="CAE7411125.1"/>
    </source>
</evidence>
<organism evidence="6 7">
    <name type="scientific">Symbiodinium natans</name>
    <dbReference type="NCBI Taxonomy" id="878477"/>
    <lineage>
        <taxon>Eukaryota</taxon>
        <taxon>Sar</taxon>
        <taxon>Alveolata</taxon>
        <taxon>Dinophyceae</taxon>
        <taxon>Suessiales</taxon>
        <taxon>Symbiodiniaceae</taxon>
        <taxon>Symbiodinium</taxon>
    </lineage>
</organism>
<dbReference type="Proteomes" id="UP000604046">
    <property type="component" value="Unassembled WGS sequence"/>
</dbReference>
<evidence type="ECO:0000256" key="3">
    <source>
        <dbReference type="PROSITE-ProRule" id="PRU00235"/>
    </source>
</evidence>
<keyword evidence="1" id="KW-0344">Guanine-nucleotide releasing factor</keyword>
<sequence>MVAQDIDPSAGEATRRTSGAELAGQPTDSNSAPDISTTETSVEEAPVRSTKDEPPAPGQESLAADTRQPGFTGTGEELRSQSPQGLKLDRISVGFDDRCLDSESEDNSTSLSNAATLASHLLEDRALCITPGDVHSRLVLSTCASDEAKELDADADGQCDLPADLRPVVASAGGATGRTAGAELAEPSTDGDFAPDINSKEKSREQELTSAGTVRGARQPPRKPNGPSKKRRNQSYQQLVKSERGPTTEELREPDHRDELIRDSDFYKHLLDTPGQQVALTGERSIESCLRLRQSCWSFDQVKDVEVNVDWFMTSEHKAVAAKLDEACGTKSTDDDVVFLGRVQFVARCASCKELFLEKAAALLLNRKQPEEYWDLFRKTCAMRDSPSSATEAPMRSLTPEGLGLDAFKLFNDVSDDSCCCTVSKLQTPLPPDLGPVKAVAAGDRHACAMTKRGKLVCFGNDDFGQCKVPVNLGPVKAVAAGDNHTCAVTKRGKLVCFGDNDCGQCEVPVNLGPVKAVAAGENHTCVVTKRGKLVCFGNNDFGQCKVPVNLGPVKAVAAGDNHTCAVTKRGKLVCFGNNDCGQCEVPVNLGPVKAVAAGENHTCAVTKRGKLVCFGNNDFGQCKVPVNLGPVKAVAAGDARTCAVTKGGELVCFGFNVYCECDVPPDLGQVMAVAARAAHTCAVRKSGELVCFGFNAFGQCNVCENVCFRPIAFGQRHVPPDLGFGELVPFRHGPLEFHLPRAFGEHVMQLLSESERLGIFAEQQI</sequence>
<dbReference type="InterPro" id="IPR051553">
    <property type="entry name" value="Ran_GTPase-activating"/>
</dbReference>
<proteinExistence type="predicted"/>
<feature type="compositionally biased region" description="Basic and acidic residues" evidence="4">
    <location>
        <begin position="45"/>
        <end position="54"/>
    </location>
</feature>
<evidence type="ECO:0000259" key="5">
    <source>
        <dbReference type="Pfam" id="PF25390"/>
    </source>
</evidence>
<dbReference type="PANTHER" id="PTHR45982">
    <property type="entry name" value="REGULATOR OF CHROMOSOME CONDENSATION"/>
    <property type="match status" value="1"/>
</dbReference>
<keyword evidence="2" id="KW-0677">Repeat</keyword>
<feature type="domain" description="RCC1-like" evidence="5">
    <location>
        <begin position="432"/>
        <end position="704"/>
    </location>
</feature>
<evidence type="ECO:0000256" key="2">
    <source>
        <dbReference type="ARBA" id="ARBA00022737"/>
    </source>
</evidence>
<evidence type="ECO:0000313" key="7">
    <source>
        <dbReference type="Proteomes" id="UP000604046"/>
    </source>
</evidence>
<dbReference type="PANTHER" id="PTHR45982:SF1">
    <property type="entry name" value="REGULATOR OF CHROMOSOME CONDENSATION"/>
    <property type="match status" value="1"/>
</dbReference>